<evidence type="ECO:0000313" key="3">
    <source>
        <dbReference type="Proteomes" id="UP000268093"/>
    </source>
</evidence>
<accession>A0A433AVN1</accession>
<protein>
    <recommendedName>
        <fullName evidence="4">Galactose oxidase</fullName>
    </recommendedName>
</protein>
<evidence type="ECO:0000256" key="1">
    <source>
        <dbReference type="SAM" id="SignalP"/>
    </source>
</evidence>
<dbReference type="AlphaFoldDB" id="A0A433AVN1"/>
<name>A0A433AVN1_9FUNG</name>
<feature type="chain" id="PRO_5019565732" description="Galactose oxidase" evidence="1">
    <location>
        <begin position="26"/>
        <end position="340"/>
    </location>
</feature>
<feature type="signal peptide" evidence="1">
    <location>
        <begin position="1"/>
        <end position="25"/>
    </location>
</feature>
<gene>
    <name evidence="2" type="ORF">BC936DRAFT_140280</name>
</gene>
<reference evidence="2 3" key="1">
    <citation type="journal article" date="2018" name="New Phytol.">
        <title>Phylogenomics of Endogonaceae and evolution of mycorrhizas within Mucoromycota.</title>
        <authorList>
            <person name="Chang Y."/>
            <person name="Desiro A."/>
            <person name="Na H."/>
            <person name="Sandor L."/>
            <person name="Lipzen A."/>
            <person name="Clum A."/>
            <person name="Barry K."/>
            <person name="Grigoriev I.V."/>
            <person name="Martin F.M."/>
            <person name="Stajich J.E."/>
            <person name="Smith M.E."/>
            <person name="Bonito G."/>
            <person name="Spatafora J.W."/>
        </authorList>
    </citation>
    <scope>NUCLEOTIDE SEQUENCE [LARGE SCALE GENOMIC DNA]</scope>
    <source>
        <strain evidence="2 3">GMNB39</strain>
    </source>
</reference>
<dbReference type="Proteomes" id="UP000268093">
    <property type="component" value="Unassembled WGS sequence"/>
</dbReference>
<dbReference type="OrthoDB" id="10251809at2759"/>
<dbReference type="SUPFAM" id="SSF117281">
    <property type="entry name" value="Kelch motif"/>
    <property type="match status" value="1"/>
</dbReference>
<sequence>MASISVRSIVLAAFVLCCLPNPGFGSGLGPGGRYEDACTVVYNNTLYVWGARLASRSYSNFTSTALPLSTSGPTIWTDLSWDIPSSLANKQKRIPTWPCVVSPNGILLVGGQNMFGYDLVANAYVSLNFTNNPLSLVEKFNVRVAQVEDSVYVFGGYNSTSLNASIAVPSNVVSVLNMTTWSWSMSNVTNSVSSIPPNYDRSSLIYGGNGFIYMFGGSQIYSNSSRFYYAAIYRFNIEIKTWSSCKPAGKWKIGFDSAVPVRFDGMIYLFHGGTNDMPPGQRGFRYRNFLTVCIVAMLRSPPLTDTLSYLQFSIKQYQHCDECHVHLQRLGQHGCGANEQ</sequence>
<proteinExistence type="predicted"/>
<comment type="caution">
    <text evidence="2">The sequence shown here is derived from an EMBL/GenBank/DDBJ whole genome shotgun (WGS) entry which is preliminary data.</text>
</comment>
<dbReference type="Gene3D" id="2.120.10.80">
    <property type="entry name" value="Kelch-type beta propeller"/>
    <property type="match status" value="1"/>
</dbReference>
<evidence type="ECO:0000313" key="2">
    <source>
        <dbReference type="EMBL" id="RUP06753.1"/>
    </source>
</evidence>
<evidence type="ECO:0008006" key="4">
    <source>
        <dbReference type="Google" id="ProtNLM"/>
    </source>
</evidence>
<dbReference type="Pfam" id="PF24681">
    <property type="entry name" value="Kelch_KLHDC2_KLHL20_DRC7"/>
    <property type="match status" value="1"/>
</dbReference>
<dbReference type="EMBL" id="RBNI01016747">
    <property type="protein sequence ID" value="RUP06753.1"/>
    <property type="molecule type" value="Genomic_DNA"/>
</dbReference>
<dbReference type="InterPro" id="IPR015915">
    <property type="entry name" value="Kelch-typ_b-propeller"/>
</dbReference>
<keyword evidence="3" id="KW-1185">Reference proteome</keyword>
<organism evidence="2 3">
    <name type="scientific">Jimgerdemannia flammicorona</name>
    <dbReference type="NCBI Taxonomy" id="994334"/>
    <lineage>
        <taxon>Eukaryota</taxon>
        <taxon>Fungi</taxon>
        <taxon>Fungi incertae sedis</taxon>
        <taxon>Mucoromycota</taxon>
        <taxon>Mucoromycotina</taxon>
        <taxon>Endogonomycetes</taxon>
        <taxon>Endogonales</taxon>
        <taxon>Endogonaceae</taxon>
        <taxon>Jimgerdemannia</taxon>
    </lineage>
</organism>
<keyword evidence="1" id="KW-0732">Signal</keyword>